<proteinExistence type="predicted"/>
<evidence type="ECO:0000313" key="2">
    <source>
        <dbReference type="Proteomes" id="UP000537204"/>
    </source>
</evidence>
<dbReference type="EMBL" id="JACHCE010000004">
    <property type="protein sequence ID" value="MBB5637037.1"/>
    <property type="molecule type" value="Genomic_DNA"/>
</dbReference>
<dbReference type="Proteomes" id="UP000537204">
    <property type="component" value="Unassembled WGS sequence"/>
</dbReference>
<evidence type="ECO:0000313" key="1">
    <source>
        <dbReference type="EMBL" id="MBB5637037.1"/>
    </source>
</evidence>
<reference evidence="1 2" key="1">
    <citation type="submission" date="2020-08" db="EMBL/GenBank/DDBJ databases">
        <title>Genomic Encyclopedia of Type Strains, Phase IV (KMG-V): Genome sequencing to study the core and pangenomes of soil and plant-associated prokaryotes.</title>
        <authorList>
            <person name="Whitman W."/>
        </authorList>
    </citation>
    <scope>NUCLEOTIDE SEQUENCE [LARGE SCALE GENOMIC DNA]</scope>
    <source>
        <strain evidence="1 2">S3M1</strain>
    </source>
</reference>
<comment type="caution">
    <text evidence="1">The sequence shown here is derived from an EMBL/GenBank/DDBJ whole genome shotgun (WGS) entry which is preliminary data.</text>
</comment>
<name>A0A7W8ZNH5_9SPHI</name>
<dbReference type="RefSeq" id="WP_183882931.1">
    <property type="nucleotide sequence ID" value="NZ_JACHCE010000004.1"/>
</dbReference>
<organism evidence="1 2">
    <name type="scientific">Pedobacter cryoconitis</name>
    <dbReference type="NCBI Taxonomy" id="188932"/>
    <lineage>
        <taxon>Bacteria</taxon>
        <taxon>Pseudomonadati</taxon>
        <taxon>Bacteroidota</taxon>
        <taxon>Sphingobacteriia</taxon>
        <taxon>Sphingobacteriales</taxon>
        <taxon>Sphingobacteriaceae</taxon>
        <taxon>Pedobacter</taxon>
    </lineage>
</organism>
<evidence type="ECO:0008006" key="3">
    <source>
        <dbReference type="Google" id="ProtNLM"/>
    </source>
</evidence>
<accession>A0A7W8ZNH5</accession>
<gene>
    <name evidence="1" type="ORF">HDE68_002950</name>
</gene>
<sequence length="242" mass="29034">MDKKLTNKFEERFNPDIFLEYLNNRLGEKILGFLTELSQFSGVLVFSGVIRNFFINYYGAVRDFDIVIDGDEVLIENFLKKHISTRNSFGGYKIEVDSVKIDIWHIDKTWAYSNSKVELELFKEYNLPNTAFFNFSSIVFDFNHLKFIVSPSFKNFLDTKEIDLVLEDNPMPQLCIINTIYYMHKFHLNVSHKLKNYCLKHFDEFKEQDYYNIQIKHFSKVKYDYPFLKTYMQIFQKDLLEK</sequence>
<protein>
    <recommendedName>
        <fullName evidence="3">Poly A polymerase head domain-containing protein</fullName>
    </recommendedName>
</protein>
<dbReference type="AlphaFoldDB" id="A0A7W8ZNH5"/>